<dbReference type="InterPro" id="IPR029063">
    <property type="entry name" value="SAM-dependent_MTases_sf"/>
</dbReference>
<dbReference type="GO" id="GO:0032259">
    <property type="term" value="P:methylation"/>
    <property type="evidence" value="ECO:0007669"/>
    <property type="project" value="UniProtKB-KW"/>
</dbReference>
<dbReference type="EMBL" id="RKHR01000004">
    <property type="protein sequence ID" value="ROS01023.1"/>
    <property type="molecule type" value="Genomic_DNA"/>
</dbReference>
<proteinExistence type="inferred from homology"/>
<dbReference type="Pfam" id="PF01135">
    <property type="entry name" value="PCMT"/>
    <property type="match status" value="1"/>
</dbReference>
<feature type="active site" evidence="7">
    <location>
        <position position="67"/>
    </location>
</feature>
<dbReference type="SUPFAM" id="SSF53335">
    <property type="entry name" value="S-adenosyl-L-methionine-dependent methyltransferases"/>
    <property type="match status" value="1"/>
</dbReference>
<keyword evidence="3 7" id="KW-0963">Cytoplasm</keyword>
<evidence type="ECO:0000256" key="6">
    <source>
        <dbReference type="ARBA" id="ARBA00022691"/>
    </source>
</evidence>
<dbReference type="PROSITE" id="PS01279">
    <property type="entry name" value="PCMT"/>
    <property type="match status" value="1"/>
</dbReference>
<dbReference type="GO" id="GO:0005737">
    <property type="term" value="C:cytoplasm"/>
    <property type="evidence" value="ECO:0007669"/>
    <property type="project" value="UniProtKB-SubCell"/>
</dbReference>
<dbReference type="NCBIfam" id="NF001453">
    <property type="entry name" value="PRK00312.1"/>
    <property type="match status" value="1"/>
</dbReference>
<comment type="subcellular location">
    <subcellularLocation>
        <location evidence="1 7">Cytoplasm</location>
    </subcellularLocation>
</comment>
<dbReference type="Gene3D" id="3.40.50.150">
    <property type="entry name" value="Vaccinia Virus protein VP39"/>
    <property type="match status" value="1"/>
</dbReference>
<name>A0A3N2DMK1_9GAMM</name>
<sequence>MDLTGIGMTSMRTRERLISRLQQRGIKDEAVLEVMRNTPRHIFLDEALAHRAYEDSALPIGHNQTLSQPYIVAKMTELLVADGRPNKVLEVGTGSGYQSAVLAQLVDEVYSVERIRPLQQKARQRTQALKLYNIRFRHADGGLGWSEHGPFDAILSAAAPETVPEELTNQLAVGGRLVMPVGGDAQQLILIKRTAEGLEQDIVEPVNFVPLLSGTVG</sequence>
<evidence type="ECO:0000256" key="4">
    <source>
        <dbReference type="ARBA" id="ARBA00022603"/>
    </source>
</evidence>
<dbReference type="NCBIfam" id="TIGR00080">
    <property type="entry name" value="pimt"/>
    <property type="match status" value="1"/>
</dbReference>
<comment type="similarity">
    <text evidence="2 7">Belongs to the methyltransferase superfamily. L-isoaspartyl/D-aspartyl protein methyltransferase family.</text>
</comment>
<evidence type="ECO:0000256" key="3">
    <source>
        <dbReference type="ARBA" id="ARBA00022490"/>
    </source>
</evidence>
<evidence type="ECO:0000256" key="7">
    <source>
        <dbReference type="HAMAP-Rule" id="MF_00090"/>
    </source>
</evidence>
<evidence type="ECO:0000256" key="1">
    <source>
        <dbReference type="ARBA" id="ARBA00004496"/>
    </source>
</evidence>
<keyword evidence="6 7" id="KW-0949">S-adenosyl-L-methionine</keyword>
<dbReference type="EC" id="2.1.1.77" evidence="7"/>
<keyword evidence="9" id="KW-1185">Reference proteome</keyword>
<comment type="catalytic activity">
    <reaction evidence="7">
        <text>[protein]-L-isoaspartate + S-adenosyl-L-methionine = [protein]-L-isoaspartate alpha-methyl ester + S-adenosyl-L-homocysteine</text>
        <dbReference type="Rhea" id="RHEA:12705"/>
        <dbReference type="Rhea" id="RHEA-COMP:12143"/>
        <dbReference type="Rhea" id="RHEA-COMP:12144"/>
        <dbReference type="ChEBI" id="CHEBI:57856"/>
        <dbReference type="ChEBI" id="CHEBI:59789"/>
        <dbReference type="ChEBI" id="CHEBI:90596"/>
        <dbReference type="ChEBI" id="CHEBI:90598"/>
        <dbReference type="EC" id="2.1.1.77"/>
    </reaction>
</comment>
<evidence type="ECO:0000313" key="9">
    <source>
        <dbReference type="Proteomes" id="UP000275394"/>
    </source>
</evidence>
<reference evidence="8 9" key="1">
    <citation type="submission" date="2018-11" db="EMBL/GenBank/DDBJ databases">
        <title>Genomic Encyclopedia of Type Strains, Phase IV (KMG-IV): sequencing the most valuable type-strain genomes for metagenomic binning, comparative biology and taxonomic classification.</title>
        <authorList>
            <person name="Goeker M."/>
        </authorList>
    </citation>
    <scope>NUCLEOTIDE SEQUENCE [LARGE SCALE GENOMIC DNA]</scope>
    <source>
        <strain evidence="8 9">DSM 100316</strain>
    </source>
</reference>
<evidence type="ECO:0000313" key="8">
    <source>
        <dbReference type="EMBL" id="ROS01023.1"/>
    </source>
</evidence>
<dbReference type="PANTHER" id="PTHR11579">
    <property type="entry name" value="PROTEIN-L-ISOASPARTATE O-METHYLTRANSFERASE"/>
    <property type="match status" value="1"/>
</dbReference>
<keyword evidence="5 7" id="KW-0808">Transferase</keyword>
<dbReference type="GO" id="GO:0004719">
    <property type="term" value="F:protein-L-isoaspartate (D-aspartate) O-methyltransferase activity"/>
    <property type="evidence" value="ECO:0007669"/>
    <property type="project" value="UniProtKB-UniRule"/>
</dbReference>
<dbReference type="Proteomes" id="UP000275394">
    <property type="component" value="Unassembled WGS sequence"/>
</dbReference>
<accession>A0A3N2DMK1</accession>
<comment type="function">
    <text evidence="7">Catalyzes the methyl esterification of L-isoaspartyl residues in peptides and proteins that result from spontaneous decomposition of normal L-aspartyl and L-asparaginyl residues. It plays a role in the repair and/or degradation of damaged proteins.</text>
</comment>
<dbReference type="InterPro" id="IPR000682">
    <property type="entry name" value="PCMT"/>
</dbReference>
<dbReference type="CDD" id="cd02440">
    <property type="entry name" value="AdoMet_MTases"/>
    <property type="match status" value="1"/>
</dbReference>
<dbReference type="HAMAP" id="MF_00090">
    <property type="entry name" value="PIMT"/>
    <property type="match status" value="1"/>
</dbReference>
<dbReference type="PANTHER" id="PTHR11579:SF0">
    <property type="entry name" value="PROTEIN-L-ISOASPARTATE(D-ASPARTATE) O-METHYLTRANSFERASE"/>
    <property type="match status" value="1"/>
</dbReference>
<gene>
    <name evidence="7" type="primary">pcm</name>
    <name evidence="8" type="ORF">EDC56_1446</name>
</gene>
<organism evidence="8 9">
    <name type="scientific">Sinobacterium caligoides</name>
    <dbReference type="NCBI Taxonomy" id="933926"/>
    <lineage>
        <taxon>Bacteria</taxon>
        <taxon>Pseudomonadati</taxon>
        <taxon>Pseudomonadota</taxon>
        <taxon>Gammaproteobacteria</taxon>
        <taxon>Cellvibrionales</taxon>
        <taxon>Spongiibacteraceae</taxon>
        <taxon>Sinobacterium</taxon>
    </lineage>
</organism>
<dbReference type="AlphaFoldDB" id="A0A3N2DMK1"/>
<dbReference type="GO" id="GO:0030091">
    <property type="term" value="P:protein repair"/>
    <property type="evidence" value="ECO:0007669"/>
    <property type="project" value="UniProtKB-UniRule"/>
</dbReference>
<protein>
    <recommendedName>
        <fullName evidence="7">Protein-L-isoaspartate O-methyltransferase</fullName>
        <ecNumber evidence="7">2.1.1.77</ecNumber>
    </recommendedName>
    <alternativeName>
        <fullName evidence="7">L-isoaspartyl protein carboxyl methyltransferase</fullName>
    </alternativeName>
    <alternativeName>
        <fullName evidence="7">Protein L-isoaspartyl methyltransferase</fullName>
    </alternativeName>
    <alternativeName>
        <fullName evidence="7">Protein-beta-aspartate methyltransferase</fullName>
        <shortName evidence="7">PIMT</shortName>
    </alternativeName>
</protein>
<keyword evidence="4 7" id="KW-0489">Methyltransferase</keyword>
<evidence type="ECO:0000256" key="5">
    <source>
        <dbReference type="ARBA" id="ARBA00022679"/>
    </source>
</evidence>
<dbReference type="FunFam" id="3.40.50.150:FF:000010">
    <property type="entry name" value="Protein-L-isoaspartate O-methyltransferase"/>
    <property type="match status" value="1"/>
</dbReference>
<evidence type="ECO:0000256" key="2">
    <source>
        <dbReference type="ARBA" id="ARBA00005369"/>
    </source>
</evidence>
<comment type="caution">
    <text evidence="8">The sequence shown here is derived from an EMBL/GenBank/DDBJ whole genome shotgun (WGS) entry which is preliminary data.</text>
</comment>